<reference evidence="4 5" key="1">
    <citation type="submission" date="2020-10" db="EMBL/GenBank/DDBJ databases">
        <title>The Coptis chinensis genome and diversification of protoberbering-type alkaloids.</title>
        <authorList>
            <person name="Wang B."/>
            <person name="Shu S."/>
            <person name="Song C."/>
            <person name="Liu Y."/>
        </authorList>
    </citation>
    <scope>NUCLEOTIDE SEQUENCE [LARGE SCALE GENOMIC DNA]</scope>
    <source>
        <strain evidence="4">HL-2020</strain>
        <tissue evidence="4">Leaf</tissue>
    </source>
</reference>
<dbReference type="PROSITE" id="PS50088">
    <property type="entry name" value="ANK_REPEAT"/>
    <property type="match status" value="2"/>
</dbReference>
<proteinExistence type="predicted"/>
<dbReference type="EMBL" id="JADFTS010000003">
    <property type="protein sequence ID" value="KAF9612472.1"/>
    <property type="molecule type" value="Genomic_DNA"/>
</dbReference>
<dbReference type="PANTHER" id="PTHR43392">
    <property type="entry name" value="AAA-TYPE ATPASE FAMILY PROTEIN / ANKYRIN REPEAT FAMILY PROTEIN"/>
    <property type="match status" value="1"/>
</dbReference>
<keyword evidence="1" id="KW-0547">Nucleotide-binding</keyword>
<evidence type="ECO:0000256" key="2">
    <source>
        <dbReference type="ARBA" id="ARBA00022840"/>
    </source>
</evidence>
<gene>
    <name evidence="4" type="ORF">IFM89_000220</name>
</gene>
<dbReference type="GO" id="GO:0016887">
    <property type="term" value="F:ATP hydrolysis activity"/>
    <property type="evidence" value="ECO:0007669"/>
    <property type="project" value="TreeGrafter"/>
</dbReference>
<dbReference type="SUPFAM" id="SSF48403">
    <property type="entry name" value="Ankyrin repeat"/>
    <property type="match status" value="1"/>
</dbReference>
<dbReference type="InterPro" id="IPR050773">
    <property type="entry name" value="CbxX/CfxQ_RuBisCO_ESX"/>
</dbReference>
<organism evidence="4 5">
    <name type="scientific">Coptis chinensis</name>
    <dbReference type="NCBI Taxonomy" id="261450"/>
    <lineage>
        <taxon>Eukaryota</taxon>
        <taxon>Viridiplantae</taxon>
        <taxon>Streptophyta</taxon>
        <taxon>Embryophyta</taxon>
        <taxon>Tracheophyta</taxon>
        <taxon>Spermatophyta</taxon>
        <taxon>Magnoliopsida</taxon>
        <taxon>Ranunculales</taxon>
        <taxon>Ranunculaceae</taxon>
        <taxon>Coptidoideae</taxon>
        <taxon>Coptis</taxon>
    </lineage>
</organism>
<dbReference type="OrthoDB" id="2423195at2759"/>
<dbReference type="AlphaFoldDB" id="A0A835M133"/>
<sequence>KVELEAKNKNGETPLHIAAKNGCSGAARMLLEHGALVEAKANNGMTPLHLAVQHSLQAKDCSTVKTLLEYNADCSVNDNGGLTPINRLSHGNVCEELCELLHAHLQEQRKCRGTDACAEPSGTIAKLEDAISSIIGLNDLKVQLRKWGKGLVLDEKRRALGVKVGARRSPNMVFLRNPGTGKTMVARILGKLMLKVGIPPTDKVVEVQRTDLVGKYWAKIVS</sequence>
<dbReference type="Proteomes" id="UP000631114">
    <property type="component" value="Unassembled WGS sequence"/>
</dbReference>
<keyword evidence="3" id="KW-0040">ANK repeat</keyword>
<dbReference type="PANTHER" id="PTHR43392:SF2">
    <property type="entry name" value="AAA-TYPE ATPASE FAMILY PROTEIN _ ANKYRIN REPEAT FAMILY PROTEIN"/>
    <property type="match status" value="1"/>
</dbReference>
<evidence type="ECO:0000256" key="1">
    <source>
        <dbReference type="ARBA" id="ARBA00022741"/>
    </source>
</evidence>
<dbReference type="Gene3D" id="3.40.50.300">
    <property type="entry name" value="P-loop containing nucleotide triphosphate hydrolases"/>
    <property type="match status" value="1"/>
</dbReference>
<dbReference type="PRINTS" id="PR00819">
    <property type="entry name" value="CBXCFQXSUPER"/>
</dbReference>
<comment type="caution">
    <text evidence="4">The sequence shown here is derived from an EMBL/GenBank/DDBJ whole genome shotgun (WGS) entry which is preliminary data.</text>
</comment>
<feature type="repeat" description="ANK" evidence="3">
    <location>
        <begin position="10"/>
        <end position="42"/>
    </location>
</feature>
<feature type="repeat" description="ANK" evidence="3">
    <location>
        <begin position="43"/>
        <end position="79"/>
    </location>
</feature>
<accession>A0A835M133</accession>
<dbReference type="SMART" id="SM00248">
    <property type="entry name" value="ANK"/>
    <property type="match status" value="2"/>
</dbReference>
<evidence type="ECO:0000256" key="3">
    <source>
        <dbReference type="PROSITE-ProRule" id="PRU00023"/>
    </source>
</evidence>
<feature type="non-terminal residue" evidence="4">
    <location>
        <position position="222"/>
    </location>
</feature>
<dbReference type="InterPro" id="IPR002110">
    <property type="entry name" value="Ankyrin_rpt"/>
</dbReference>
<name>A0A835M133_9MAGN</name>
<keyword evidence="2" id="KW-0067">ATP-binding</keyword>
<dbReference type="Pfam" id="PF12796">
    <property type="entry name" value="Ank_2"/>
    <property type="match status" value="1"/>
</dbReference>
<evidence type="ECO:0000313" key="4">
    <source>
        <dbReference type="EMBL" id="KAF9612472.1"/>
    </source>
</evidence>
<protein>
    <submittedName>
        <fullName evidence="4">Uncharacterized protein</fullName>
    </submittedName>
</protein>
<dbReference type="InterPro" id="IPR036770">
    <property type="entry name" value="Ankyrin_rpt-contain_sf"/>
</dbReference>
<keyword evidence="5" id="KW-1185">Reference proteome</keyword>
<dbReference type="InterPro" id="IPR027417">
    <property type="entry name" value="P-loop_NTPase"/>
</dbReference>
<dbReference type="InterPro" id="IPR000641">
    <property type="entry name" value="CbxX/CfxQ"/>
</dbReference>
<dbReference type="GO" id="GO:0005524">
    <property type="term" value="F:ATP binding"/>
    <property type="evidence" value="ECO:0007669"/>
    <property type="project" value="UniProtKB-KW"/>
</dbReference>
<dbReference type="PROSITE" id="PS50297">
    <property type="entry name" value="ANK_REP_REGION"/>
    <property type="match status" value="2"/>
</dbReference>
<evidence type="ECO:0000313" key="5">
    <source>
        <dbReference type="Proteomes" id="UP000631114"/>
    </source>
</evidence>
<dbReference type="SUPFAM" id="SSF52540">
    <property type="entry name" value="P-loop containing nucleoside triphosphate hydrolases"/>
    <property type="match status" value="1"/>
</dbReference>
<dbReference type="Gene3D" id="1.25.40.20">
    <property type="entry name" value="Ankyrin repeat-containing domain"/>
    <property type="match status" value="1"/>
</dbReference>